<keyword evidence="5" id="KW-1185">Reference proteome</keyword>
<dbReference type="AlphaFoldDB" id="A0A942YKR2"/>
<dbReference type="GO" id="GO:0009295">
    <property type="term" value="C:nucleoid"/>
    <property type="evidence" value="ECO:0007669"/>
    <property type="project" value="TreeGrafter"/>
</dbReference>
<evidence type="ECO:0000313" key="5">
    <source>
        <dbReference type="Proteomes" id="UP000682713"/>
    </source>
</evidence>
<dbReference type="PIRSF" id="PIRSF002070">
    <property type="entry name" value="SSB"/>
    <property type="match status" value="1"/>
</dbReference>
<dbReference type="NCBIfam" id="TIGR00621">
    <property type="entry name" value="ssb"/>
    <property type="match status" value="1"/>
</dbReference>
<comment type="caution">
    <text evidence="2">Lacks conserved residue(s) required for the propagation of feature annotation.</text>
</comment>
<accession>A0A942YKR2</accession>
<gene>
    <name evidence="4" type="primary">ssb</name>
    <name evidence="4" type="ORF">KHA93_13625</name>
</gene>
<proteinExistence type="inferred from homology"/>
<dbReference type="InterPro" id="IPR000424">
    <property type="entry name" value="Primosome_PriB/ssb"/>
</dbReference>
<dbReference type="Proteomes" id="UP000682713">
    <property type="component" value="Unassembled WGS sequence"/>
</dbReference>
<evidence type="ECO:0000256" key="2">
    <source>
        <dbReference type="HAMAP-Rule" id="MF_00984"/>
    </source>
</evidence>
<keyword evidence="1 2" id="KW-0238">DNA-binding</keyword>
<dbReference type="GO" id="GO:0006260">
    <property type="term" value="P:DNA replication"/>
    <property type="evidence" value="ECO:0007669"/>
    <property type="project" value="InterPro"/>
</dbReference>
<dbReference type="Gene3D" id="2.40.50.140">
    <property type="entry name" value="Nucleic acid-binding proteins"/>
    <property type="match status" value="1"/>
</dbReference>
<dbReference type="PROSITE" id="PS50935">
    <property type="entry name" value="SSB"/>
    <property type="match status" value="1"/>
</dbReference>
<comment type="subunit">
    <text evidence="2">Homotetramer.</text>
</comment>
<dbReference type="RefSeq" id="WP_213111228.1">
    <property type="nucleotide sequence ID" value="NZ_JAGYPJ010000001.1"/>
</dbReference>
<comment type="caution">
    <text evidence="4">The sequence shown here is derived from an EMBL/GenBank/DDBJ whole genome shotgun (WGS) entry which is preliminary data.</text>
</comment>
<dbReference type="GO" id="GO:0003697">
    <property type="term" value="F:single-stranded DNA binding"/>
    <property type="evidence" value="ECO:0007669"/>
    <property type="project" value="UniProtKB-UniRule"/>
</dbReference>
<protein>
    <recommendedName>
        <fullName evidence="2 3">Single-stranded DNA-binding protein</fullName>
        <shortName evidence="2">SSB</shortName>
    </recommendedName>
</protein>
<dbReference type="SUPFAM" id="SSF50249">
    <property type="entry name" value="Nucleic acid-binding proteins"/>
    <property type="match status" value="1"/>
</dbReference>
<dbReference type="EMBL" id="JAGYPJ010000001">
    <property type="protein sequence ID" value="MBS4200673.1"/>
    <property type="molecule type" value="Genomic_DNA"/>
</dbReference>
<evidence type="ECO:0000313" key="4">
    <source>
        <dbReference type="EMBL" id="MBS4200673.1"/>
    </source>
</evidence>
<sequence length="122" mass="13731">MINQVTLVGRLTKDPVLRYTVEGTPVLNVTLAINRHYRNSKGDFEADFVLCTLWNKSAENTAKYCTKGSLIGIMGRIQTRNYDGQDGKKVYVTEVIADSVKFMGGRPAEVDKKEDEKELLPF</sequence>
<evidence type="ECO:0000256" key="1">
    <source>
        <dbReference type="ARBA" id="ARBA00023125"/>
    </source>
</evidence>
<dbReference type="InterPro" id="IPR011344">
    <property type="entry name" value="ssDNA-bd"/>
</dbReference>
<name>A0A942YKR2_9BACI</name>
<dbReference type="InterPro" id="IPR012340">
    <property type="entry name" value="NA-bd_OB-fold"/>
</dbReference>
<dbReference type="HAMAP" id="MF_00984">
    <property type="entry name" value="SSB"/>
    <property type="match status" value="1"/>
</dbReference>
<dbReference type="Pfam" id="PF00436">
    <property type="entry name" value="SSB"/>
    <property type="match status" value="1"/>
</dbReference>
<dbReference type="PANTHER" id="PTHR10302:SF27">
    <property type="entry name" value="SINGLE-STRANDED DNA-BINDING PROTEIN"/>
    <property type="match status" value="1"/>
</dbReference>
<dbReference type="PANTHER" id="PTHR10302">
    <property type="entry name" value="SINGLE-STRANDED DNA-BINDING PROTEIN"/>
    <property type="match status" value="1"/>
</dbReference>
<dbReference type="CDD" id="cd04496">
    <property type="entry name" value="SSB_OBF"/>
    <property type="match status" value="1"/>
</dbReference>
<organism evidence="4 5">
    <name type="scientific">Lederbergia citrisecunda</name>
    <dbReference type="NCBI Taxonomy" id="2833583"/>
    <lineage>
        <taxon>Bacteria</taxon>
        <taxon>Bacillati</taxon>
        <taxon>Bacillota</taxon>
        <taxon>Bacilli</taxon>
        <taxon>Bacillales</taxon>
        <taxon>Bacillaceae</taxon>
        <taxon>Lederbergia</taxon>
    </lineage>
</organism>
<reference evidence="4 5" key="1">
    <citation type="submission" date="2021-05" db="EMBL/GenBank/DDBJ databases">
        <title>Novel Bacillus species.</title>
        <authorList>
            <person name="Liu G."/>
        </authorList>
    </citation>
    <scope>NUCLEOTIDE SEQUENCE [LARGE SCALE GENOMIC DNA]</scope>
    <source>
        <strain evidence="4 5">FJAT-49732</strain>
    </source>
</reference>
<evidence type="ECO:0000256" key="3">
    <source>
        <dbReference type="PIRNR" id="PIRNR002070"/>
    </source>
</evidence>